<evidence type="ECO:0000313" key="3">
    <source>
        <dbReference type="Proteomes" id="UP001153069"/>
    </source>
</evidence>
<dbReference type="OrthoDB" id="47512at2759"/>
<organism evidence="2 3">
    <name type="scientific">Seminavis robusta</name>
    <dbReference type="NCBI Taxonomy" id="568900"/>
    <lineage>
        <taxon>Eukaryota</taxon>
        <taxon>Sar</taxon>
        <taxon>Stramenopiles</taxon>
        <taxon>Ochrophyta</taxon>
        <taxon>Bacillariophyta</taxon>
        <taxon>Bacillariophyceae</taxon>
        <taxon>Bacillariophycidae</taxon>
        <taxon>Naviculales</taxon>
        <taxon>Naviculaceae</taxon>
        <taxon>Seminavis</taxon>
    </lineage>
</organism>
<proteinExistence type="predicted"/>
<keyword evidence="3" id="KW-1185">Reference proteome</keyword>
<comment type="caution">
    <text evidence="2">The sequence shown here is derived from an EMBL/GenBank/DDBJ whole genome shotgun (WGS) entry which is preliminary data.</text>
</comment>
<evidence type="ECO:0000313" key="2">
    <source>
        <dbReference type="EMBL" id="CAB9502118.1"/>
    </source>
</evidence>
<feature type="region of interest" description="Disordered" evidence="1">
    <location>
        <begin position="121"/>
        <end position="149"/>
    </location>
</feature>
<gene>
    <name evidence="2" type="ORF">SEMRO_128_G061100.1</name>
</gene>
<evidence type="ECO:0000256" key="1">
    <source>
        <dbReference type="SAM" id="MobiDB-lite"/>
    </source>
</evidence>
<accession>A0A9N8H4Z2</accession>
<dbReference type="AlphaFoldDB" id="A0A9N8H4Z2"/>
<feature type="compositionally biased region" description="Polar residues" evidence="1">
    <location>
        <begin position="41"/>
        <end position="50"/>
    </location>
</feature>
<dbReference type="Proteomes" id="UP001153069">
    <property type="component" value="Unassembled WGS sequence"/>
</dbReference>
<dbReference type="EMBL" id="CAICTM010000127">
    <property type="protein sequence ID" value="CAB9502118.1"/>
    <property type="molecule type" value="Genomic_DNA"/>
</dbReference>
<feature type="region of interest" description="Disordered" evidence="1">
    <location>
        <begin position="1"/>
        <end position="106"/>
    </location>
</feature>
<reference evidence="2" key="1">
    <citation type="submission" date="2020-06" db="EMBL/GenBank/DDBJ databases">
        <authorList>
            <consortium name="Plant Systems Biology data submission"/>
        </authorList>
    </citation>
    <scope>NUCLEOTIDE SEQUENCE</scope>
    <source>
        <strain evidence="2">D6</strain>
    </source>
</reference>
<name>A0A9N8H4Z2_9STRA</name>
<protein>
    <submittedName>
        <fullName evidence="2">Uncharacterized protein</fullName>
    </submittedName>
</protein>
<sequence>MGGGRKRKQPEGDSKTGKAKTNTNNNNMERWIANLAKKSLDPSTAVSSSSKAERQEKRAAKRQRRQQKVQQKQQGRQIDHDAPPTPTTTVVEEDDTTRTTSTQTQQQLRLLAMEFRDAVKRKKQKRPFQGYPLKSKRNRKKKWDMQPRPNDYGGLGLALPSLFLNLEDPAFSRRLEEEFQEHIDGFFGKQRTKAMKKQLDGQMLWRQIQRSKQQQQTTTNKNSSLLDGKKLAKMTPDQRVEAMLEAGML</sequence>